<evidence type="ECO:0000256" key="12">
    <source>
        <dbReference type="SAM" id="MobiDB-lite"/>
    </source>
</evidence>
<evidence type="ECO:0000256" key="10">
    <source>
        <dbReference type="ARBA" id="ARBA00023201"/>
    </source>
</evidence>
<feature type="transmembrane region" description="Helical" evidence="11">
    <location>
        <begin position="136"/>
        <end position="159"/>
    </location>
</feature>
<dbReference type="PANTHER" id="PTHR30341">
    <property type="entry name" value="SODIUM ION/PROTON ANTIPORTER NHAA-RELATED"/>
    <property type="match status" value="1"/>
</dbReference>
<evidence type="ECO:0000313" key="13">
    <source>
        <dbReference type="EMBL" id="MUN54979.1"/>
    </source>
</evidence>
<accession>A0A7K1LIG8</accession>
<feature type="transmembrane region" description="Helical" evidence="11">
    <location>
        <begin position="317"/>
        <end position="340"/>
    </location>
</feature>
<evidence type="ECO:0000256" key="5">
    <source>
        <dbReference type="ARBA" id="ARBA00022692"/>
    </source>
</evidence>
<keyword evidence="2 11" id="KW-0813">Transport</keyword>
<keyword evidence="7 11" id="KW-0915">Sodium</keyword>
<proteinExistence type="inferred from homology"/>
<evidence type="ECO:0000256" key="8">
    <source>
        <dbReference type="ARBA" id="ARBA00023065"/>
    </source>
</evidence>
<feature type="transmembrane region" description="Helical" evidence="11">
    <location>
        <begin position="192"/>
        <end position="209"/>
    </location>
</feature>
<feature type="region of interest" description="Disordered" evidence="12">
    <location>
        <begin position="425"/>
        <end position="447"/>
    </location>
</feature>
<keyword evidence="3 11" id="KW-0050">Antiport</keyword>
<evidence type="ECO:0000256" key="3">
    <source>
        <dbReference type="ARBA" id="ARBA00022449"/>
    </source>
</evidence>
<dbReference type="NCBIfam" id="TIGR00773">
    <property type="entry name" value="NhaA"/>
    <property type="match status" value="1"/>
</dbReference>
<dbReference type="OrthoDB" id="9808135at2"/>
<keyword evidence="14" id="KW-1185">Reference proteome</keyword>
<organism evidence="13 14">
    <name type="scientific">Rothia koreensis</name>
    <dbReference type="NCBI Taxonomy" id="592378"/>
    <lineage>
        <taxon>Bacteria</taxon>
        <taxon>Bacillati</taxon>
        <taxon>Actinomycetota</taxon>
        <taxon>Actinomycetes</taxon>
        <taxon>Micrococcales</taxon>
        <taxon>Micrococcaceae</taxon>
        <taxon>Rothia</taxon>
    </lineage>
</organism>
<dbReference type="GO" id="GO:0015385">
    <property type="term" value="F:sodium:proton antiporter activity"/>
    <property type="evidence" value="ECO:0007669"/>
    <property type="project" value="UniProtKB-UniRule"/>
</dbReference>
<dbReference type="InterPro" id="IPR023171">
    <property type="entry name" value="Na/H_antiporter_dom_sf"/>
</dbReference>
<feature type="transmembrane region" description="Helical" evidence="11">
    <location>
        <begin position="166"/>
        <end position="186"/>
    </location>
</feature>
<feature type="transmembrane region" description="Helical" evidence="11">
    <location>
        <begin position="221"/>
        <end position="237"/>
    </location>
</feature>
<evidence type="ECO:0000256" key="1">
    <source>
        <dbReference type="ARBA" id="ARBA00004429"/>
    </source>
</evidence>
<comment type="subcellular location">
    <subcellularLocation>
        <location evidence="1">Cell inner membrane</location>
        <topology evidence="1">Multi-pass membrane protein</topology>
    </subcellularLocation>
    <subcellularLocation>
        <location evidence="11">Cell membrane</location>
        <topology evidence="11">Multi-pass membrane protein</topology>
    </subcellularLocation>
</comment>
<evidence type="ECO:0000256" key="4">
    <source>
        <dbReference type="ARBA" id="ARBA00022475"/>
    </source>
</evidence>
<evidence type="ECO:0000256" key="9">
    <source>
        <dbReference type="ARBA" id="ARBA00023136"/>
    </source>
</evidence>
<keyword evidence="10 11" id="KW-0739">Sodium transport</keyword>
<keyword evidence="9 11" id="KW-0472">Membrane</keyword>
<feature type="transmembrane region" description="Helical" evidence="11">
    <location>
        <begin position="281"/>
        <end position="305"/>
    </location>
</feature>
<dbReference type="GO" id="GO:0006885">
    <property type="term" value="P:regulation of pH"/>
    <property type="evidence" value="ECO:0007669"/>
    <property type="project" value="UniProtKB-UniRule"/>
</dbReference>
<comment type="caution">
    <text evidence="13">The sequence shown here is derived from an EMBL/GenBank/DDBJ whole genome shotgun (WGS) entry which is preliminary data.</text>
</comment>
<dbReference type="PANTHER" id="PTHR30341:SF0">
    <property type="entry name" value="NA(+)_H(+) ANTIPORTER NHAA"/>
    <property type="match status" value="1"/>
</dbReference>
<keyword evidence="4 11" id="KW-1003">Cell membrane</keyword>
<comment type="catalytic activity">
    <reaction evidence="11">
        <text>Na(+)(in) + 2 H(+)(out) = Na(+)(out) + 2 H(+)(in)</text>
        <dbReference type="Rhea" id="RHEA:29251"/>
        <dbReference type="ChEBI" id="CHEBI:15378"/>
        <dbReference type="ChEBI" id="CHEBI:29101"/>
    </reaction>
</comment>
<keyword evidence="5 11" id="KW-0812">Transmembrane</keyword>
<dbReference type="RefSeq" id="WP_129315093.1">
    <property type="nucleotide sequence ID" value="NZ_CP197643.1"/>
</dbReference>
<reference evidence="13 14" key="1">
    <citation type="submission" date="2019-12" db="EMBL/GenBank/DDBJ databases">
        <authorList>
            <person name="Li J."/>
            <person name="Shi Y."/>
            <person name="Xu G."/>
            <person name="Xiao D."/>
            <person name="Ran X."/>
        </authorList>
    </citation>
    <scope>NUCLEOTIDE SEQUENCE [LARGE SCALE GENOMIC DNA]</scope>
    <source>
        <strain evidence="13 14">JCM 15915</strain>
    </source>
</reference>
<name>A0A7K1LIG8_9MICC</name>
<feature type="transmembrane region" description="Helical" evidence="11">
    <location>
        <begin position="352"/>
        <end position="378"/>
    </location>
</feature>
<dbReference type="HAMAP" id="MF_01844">
    <property type="entry name" value="NhaA"/>
    <property type="match status" value="1"/>
</dbReference>
<sequence>MTTTLEQEGYHQSTFGSKLRDGNTGGLLMIAAMVLGLLFANSFMADGYFGLRDAHLGIPAVDSAFHTVGEWASEGLLAVFFFMTGLELKSEFVDGELRRIKKAIVPVVAAFGGVAMPALIYAAINLFWGDAATLRGWATPTATDIAFAVSVLAVVGSALPTAMRTFLLTLAVVDDLIAIVIIAFVYSEGVNFLYLGLAILPAALFWVLTHRWPRFFAHSRWAPWVILLPIGVVTWVLIYSAGIHATIAGVVLGFMVPVLHRSKPQAGEAPIGLAPRLSHRFSPLSNGIAIPVFAFFASGVAVGGWSGIVDAFTDPVAIGVVVGLVVGKTIGIFGSTWILTRVSGAEIDEDMKWIDVFGLAMMGGIGFTVALLVAELSFGLGTIHDDHAKVGVLTGSLLSAILGGILLGMRNAHYKRLRAQGVPVDTYDGGAPDESEATQARSQDDPE</sequence>
<evidence type="ECO:0000256" key="11">
    <source>
        <dbReference type="HAMAP-Rule" id="MF_01844"/>
    </source>
</evidence>
<protein>
    <recommendedName>
        <fullName evidence="11">Na(+)/H(+) antiporter NhaA</fullName>
    </recommendedName>
    <alternativeName>
        <fullName evidence="11">Sodium/proton antiporter NhaA</fullName>
    </alternativeName>
</protein>
<feature type="transmembrane region" description="Helical" evidence="11">
    <location>
        <begin position="390"/>
        <end position="409"/>
    </location>
</feature>
<dbReference type="EMBL" id="WOGT01000003">
    <property type="protein sequence ID" value="MUN54979.1"/>
    <property type="molecule type" value="Genomic_DNA"/>
</dbReference>
<keyword evidence="8 11" id="KW-0406">Ion transport</keyword>
<comment type="similarity">
    <text evidence="11">Belongs to the NhaA Na(+)/H(+) (TC 2.A.33) antiporter family.</text>
</comment>
<evidence type="ECO:0000256" key="7">
    <source>
        <dbReference type="ARBA" id="ARBA00023053"/>
    </source>
</evidence>
<evidence type="ECO:0000256" key="2">
    <source>
        <dbReference type="ARBA" id="ARBA00022448"/>
    </source>
</evidence>
<dbReference type="Gene3D" id="1.20.1530.10">
    <property type="entry name" value="Na+/H+ antiporter like domain"/>
    <property type="match status" value="1"/>
</dbReference>
<keyword evidence="6 11" id="KW-1133">Transmembrane helix</keyword>
<gene>
    <name evidence="11 13" type="primary">nhaA</name>
    <name evidence="13" type="ORF">GMA10_07105</name>
</gene>
<dbReference type="Pfam" id="PF06965">
    <property type="entry name" value="Na_H_antiport_1"/>
    <property type="match status" value="1"/>
</dbReference>
<evidence type="ECO:0000256" key="6">
    <source>
        <dbReference type="ARBA" id="ARBA00022989"/>
    </source>
</evidence>
<dbReference type="GO" id="GO:0005886">
    <property type="term" value="C:plasma membrane"/>
    <property type="evidence" value="ECO:0007669"/>
    <property type="project" value="UniProtKB-SubCell"/>
</dbReference>
<feature type="transmembrane region" description="Helical" evidence="11">
    <location>
        <begin position="26"/>
        <end position="44"/>
    </location>
</feature>
<dbReference type="InterPro" id="IPR004670">
    <property type="entry name" value="NhaA"/>
</dbReference>
<dbReference type="Proteomes" id="UP000462152">
    <property type="component" value="Unassembled WGS sequence"/>
</dbReference>
<evidence type="ECO:0000313" key="14">
    <source>
        <dbReference type="Proteomes" id="UP000462152"/>
    </source>
</evidence>
<comment type="function">
    <text evidence="11">Na(+)/H(+) antiporter that extrudes sodium in exchange for external protons.</text>
</comment>
<feature type="transmembrane region" description="Helical" evidence="11">
    <location>
        <begin position="103"/>
        <end position="124"/>
    </location>
</feature>
<dbReference type="AlphaFoldDB" id="A0A7K1LIG8"/>